<evidence type="ECO:0000256" key="2">
    <source>
        <dbReference type="ARBA" id="ARBA00022692"/>
    </source>
</evidence>
<keyword evidence="2" id="KW-0812">Transmembrane</keyword>
<dbReference type="Proteomes" id="UP000251241">
    <property type="component" value="Unassembled WGS sequence"/>
</dbReference>
<evidence type="ECO:0000259" key="5">
    <source>
        <dbReference type="Pfam" id="PF07291"/>
    </source>
</evidence>
<evidence type="ECO:0000256" key="3">
    <source>
        <dbReference type="ARBA" id="ARBA00022989"/>
    </source>
</evidence>
<dbReference type="GO" id="GO:0016020">
    <property type="term" value="C:membrane"/>
    <property type="evidence" value="ECO:0007669"/>
    <property type="project" value="UniProtKB-SubCell"/>
</dbReference>
<protein>
    <recommendedName>
        <fullName evidence="5">Methylamine utilisation protein MauE domain-containing protein</fullName>
    </recommendedName>
</protein>
<evidence type="ECO:0000313" key="7">
    <source>
        <dbReference type="Proteomes" id="UP000251241"/>
    </source>
</evidence>
<proteinExistence type="predicted"/>
<sequence>MKTGKIIKVTAQYSFILLWGITVTLKLSGWEQTKSELALQSFPQWLERSLLWGLPALYIVLILLLLYKATVQLGVRLSTIVMTIFTLYLLVGVSGVLGYTPCACAGIWPTNNHWLHIALNTLFILLGLIYWISDHKSHTEKDVISGVGRKEDTVLS</sequence>
<keyword evidence="4" id="KW-0472">Membrane</keyword>
<dbReference type="GeneID" id="97183251"/>
<keyword evidence="3" id="KW-1133">Transmembrane helix</keyword>
<dbReference type="RefSeq" id="WP_112375216.1">
    <property type="nucleotide sequence ID" value="NZ_CP069793.1"/>
</dbReference>
<gene>
    <name evidence="6" type="ORF">NCTC11343_03382</name>
</gene>
<evidence type="ECO:0000313" key="6">
    <source>
        <dbReference type="EMBL" id="SPZ88253.1"/>
    </source>
</evidence>
<dbReference type="AlphaFoldDB" id="A0A2X2J956"/>
<comment type="subcellular location">
    <subcellularLocation>
        <location evidence="1">Membrane</location>
        <topology evidence="1">Multi-pass membrane protein</topology>
    </subcellularLocation>
</comment>
<dbReference type="Pfam" id="PF07291">
    <property type="entry name" value="MauE"/>
    <property type="match status" value="1"/>
</dbReference>
<evidence type="ECO:0000256" key="1">
    <source>
        <dbReference type="ARBA" id="ARBA00004141"/>
    </source>
</evidence>
<reference evidence="6 7" key="1">
    <citation type="submission" date="2018-06" db="EMBL/GenBank/DDBJ databases">
        <authorList>
            <consortium name="Pathogen Informatics"/>
            <person name="Doyle S."/>
        </authorList>
    </citation>
    <scope>NUCLEOTIDE SEQUENCE [LARGE SCALE GENOMIC DNA]</scope>
    <source>
        <strain evidence="6 7">NCTC11343</strain>
    </source>
</reference>
<feature type="domain" description="Methylamine utilisation protein MauE" evidence="5">
    <location>
        <begin position="6"/>
        <end position="131"/>
    </location>
</feature>
<accession>A0A2X2J956</accession>
<evidence type="ECO:0000256" key="4">
    <source>
        <dbReference type="ARBA" id="ARBA00023136"/>
    </source>
</evidence>
<dbReference type="GO" id="GO:0030416">
    <property type="term" value="P:methylamine metabolic process"/>
    <property type="evidence" value="ECO:0007669"/>
    <property type="project" value="InterPro"/>
</dbReference>
<dbReference type="EMBL" id="UAUU01000009">
    <property type="protein sequence ID" value="SPZ88253.1"/>
    <property type="molecule type" value="Genomic_DNA"/>
</dbReference>
<organism evidence="6 7">
    <name type="scientific">Sphingobacterium multivorum</name>
    <dbReference type="NCBI Taxonomy" id="28454"/>
    <lineage>
        <taxon>Bacteria</taxon>
        <taxon>Pseudomonadati</taxon>
        <taxon>Bacteroidota</taxon>
        <taxon>Sphingobacteriia</taxon>
        <taxon>Sphingobacteriales</taxon>
        <taxon>Sphingobacteriaceae</taxon>
        <taxon>Sphingobacterium</taxon>
    </lineage>
</organism>
<name>A0A2X2J956_SPHMU</name>
<dbReference type="InterPro" id="IPR009908">
    <property type="entry name" value="Methylamine_util_MauE"/>
</dbReference>